<dbReference type="STRING" id="1263868.RESH_02302"/>
<name>M5S6L4_9BACT</name>
<feature type="region of interest" description="Disordered" evidence="1">
    <location>
        <begin position="124"/>
        <end position="143"/>
    </location>
</feature>
<dbReference type="Proteomes" id="UP000011996">
    <property type="component" value="Unassembled WGS sequence"/>
</dbReference>
<keyword evidence="2" id="KW-1133">Transmembrane helix</keyword>
<accession>M5S6L4</accession>
<keyword evidence="2" id="KW-0472">Membrane</keyword>
<evidence type="ECO:0000256" key="1">
    <source>
        <dbReference type="SAM" id="MobiDB-lite"/>
    </source>
</evidence>
<gene>
    <name evidence="3" type="ORF">RESH_02302</name>
</gene>
<evidence type="ECO:0000313" key="3">
    <source>
        <dbReference type="EMBL" id="EMI27150.1"/>
    </source>
</evidence>
<feature type="compositionally biased region" description="Basic and acidic residues" evidence="1">
    <location>
        <begin position="323"/>
        <end position="344"/>
    </location>
</feature>
<feature type="transmembrane region" description="Helical" evidence="2">
    <location>
        <begin position="215"/>
        <end position="237"/>
    </location>
</feature>
<comment type="caution">
    <text evidence="3">The sequence shown here is derived from an EMBL/GenBank/DDBJ whole genome shotgun (WGS) entry which is preliminary data.</text>
</comment>
<evidence type="ECO:0008006" key="5">
    <source>
        <dbReference type="Google" id="ProtNLM"/>
    </source>
</evidence>
<proteinExistence type="predicted"/>
<organism evidence="3 4">
    <name type="scientific">Rhodopirellula europaea SH398</name>
    <dbReference type="NCBI Taxonomy" id="1263868"/>
    <lineage>
        <taxon>Bacteria</taxon>
        <taxon>Pseudomonadati</taxon>
        <taxon>Planctomycetota</taxon>
        <taxon>Planctomycetia</taxon>
        <taxon>Pirellulales</taxon>
        <taxon>Pirellulaceae</taxon>
        <taxon>Rhodopirellula</taxon>
    </lineage>
</organism>
<evidence type="ECO:0000256" key="2">
    <source>
        <dbReference type="SAM" id="Phobius"/>
    </source>
</evidence>
<feature type="region of interest" description="Disordered" evidence="1">
    <location>
        <begin position="322"/>
        <end position="377"/>
    </location>
</feature>
<feature type="compositionally biased region" description="Polar residues" evidence="1">
    <location>
        <begin position="124"/>
        <end position="133"/>
    </location>
</feature>
<protein>
    <recommendedName>
        <fullName evidence="5">GYF domain-containing protein</fullName>
    </recommendedName>
</protein>
<reference evidence="3 4" key="1">
    <citation type="journal article" date="2013" name="Mar. Genomics">
        <title>Expression of sulfatases in Rhodopirellula baltica and the diversity of sulfatases in the genus Rhodopirellula.</title>
        <authorList>
            <person name="Wegner C.E."/>
            <person name="Richter-Heitmann T."/>
            <person name="Klindworth A."/>
            <person name="Klockow C."/>
            <person name="Richter M."/>
            <person name="Achstetter T."/>
            <person name="Glockner F.O."/>
            <person name="Harder J."/>
        </authorList>
    </citation>
    <scope>NUCLEOTIDE SEQUENCE [LARGE SCALE GENOMIC DNA]</scope>
    <source>
        <strain evidence="3 4">SH398</strain>
    </source>
</reference>
<dbReference type="AlphaFoldDB" id="M5S6L4"/>
<evidence type="ECO:0000313" key="4">
    <source>
        <dbReference type="Proteomes" id="UP000011996"/>
    </source>
</evidence>
<dbReference type="PATRIC" id="fig|1263868.3.peg.2499"/>
<dbReference type="EMBL" id="ANOF01000072">
    <property type="protein sequence ID" value="EMI27150.1"/>
    <property type="molecule type" value="Genomic_DNA"/>
</dbReference>
<sequence length="534" mass="60796">MEGPFSEPEIRARLLADAFASQAEVKQGNSEWRRALDVKEMFVQVYRIGWYIKTQGKIVGPFLASKVLHLHQMGRLPPDAMMRQGTTAKWMRAVDGIGALEGKQVAIAKIAKLGEIHRARTAIETPTQSTQPENRPVKPRLPTDEEVSPVMDAIVVEMIETPVEVELVREVFHEPGVAVARERESASVNLPPMNHSVLNQPYSPRPSRRRRSGSLALFGWLVAAGFLLGFVVLLVLYRPAINGLMAKLPGFDSHEMVLDDYENLLLHQPAVITIVDARQSPVDAMQDRKHELRRLLNRAVQLGPMSSEEYGERMSRFRQRLQTHRDNQMRAAKELSESIRERSNELSLARESSKQAADQTPPKIEVPNQNVPSRKRTEEEIREYLKASRETQDQIFRVIQENELLALSLTHAINELWHPVPEPESDIERVEQEIVFAQREVLLAAMNVQTQTEYERFSVLVENTQNELQEVLSQNESTIRGQVLFGVNSPFSQRGLFNPMNGLLPKMASVYSEQGLSVETRDYLSFVRSLRRRH</sequence>
<keyword evidence="2" id="KW-0812">Transmembrane</keyword>